<evidence type="ECO:0000313" key="2">
    <source>
        <dbReference type="Proteomes" id="UP000250915"/>
    </source>
</evidence>
<accession>A0A329MFR9</accession>
<protein>
    <submittedName>
        <fullName evidence="1">Uncharacterized protein</fullName>
    </submittedName>
</protein>
<comment type="caution">
    <text evidence="1">The sequence shown here is derived from an EMBL/GenBank/DDBJ whole genome shotgun (WGS) entry which is preliminary data.</text>
</comment>
<evidence type="ECO:0000313" key="1">
    <source>
        <dbReference type="EMBL" id="RAV17503.1"/>
    </source>
</evidence>
<dbReference type="Proteomes" id="UP000250915">
    <property type="component" value="Unassembled WGS sequence"/>
</dbReference>
<gene>
    <name evidence="1" type="ORF">DQP57_00315</name>
</gene>
<sequence>MSVNIEQIVKDIEDAVAKGVIDVKAVEPLVNKALDILTLAEPLVPQIAPVVTVVRQVENLVNEAIAKL</sequence>
<reference evidence="1 2" key="1">
    <citation type="submission" date="2018-06" db="EMBL/GenBank/DDBJ databases">
        <title>NTM in soil in Japan.</title>
        <authorList>
            <person name="Ohya K."/>
        </authorList>
    </citation>
    <scope>NUCLEOTIDE SEQUENCE [LARGE SCALE GENOMIC DNA]</scope>
    <source>
        <strain evidence="1 2">GF28</strain>
    </source>
</reference>
<dbReference type="RefSeq" id="WP_112630624.1">
    <property type="nucleotide sequence ID" value="NZ_QMEV01000001.1"/>
</dbReference>
<dbReference type="EMBL" id="QMEV01000001">
    <property type="protein sequence ID" value="RAV17503.1"/>
    <property type="molecule type" value="Genomic_DNA"/>
</dbReference>
<dbReference type="AlphaFoldDB" id="A0A329MFR9"/>
<organism evidence="1 2">
    <name type="scientific">Mycobacterium colombiense</name>
    <dbReference type="NCBI Taxonomy" id="339268"/>
    <lineage>
        <taxon>Bacteria</taxon>
        <taxon>Bacillati</taxon>
        <taxon>Actinomycetota</taxon>
        <taxon>Actinomycetes</taxon>
        <taxon>Mycobacteriales</taxon>
        <taxon>Mycobacteriaceae</taxon>
        <taxon>Mycobacterium</taxon>
        <taxon>Mycobacterium avium complex (MAC)</taxon>
    </lineage>
</organism>
<proteinExistence type="predicted"/>
<name>A0A329MFR9_9MYCO</name>